<protein>
    <recommendedName>
        <fullName evidence="2">UspA domain-containing protein</fullName>
    </recommendedName>
</protein>
<feature type="domain" description="UspA" evidence="2">
    <location>
        <begin position="1"/>
        <end position="137"/>
    </location>
</feature>
<dbReference type="InterPro" id="IPR006016">
    <property type="entry name" value="UspA"/>
</dbReference>
<dbReference type="RefSeq" id="WP_116426629.1">
    <property type="nucleotide sequence ID" value="NZ_BGZL01000001.1"/>
</dbReference>
<dbReference type="EMBL" id="BGZL01000001">
    <property type="protein sequence ID" value="GBP98898.1"/>
    <property type="molecule type" value="Genomic_DNA"/>
</dbReference>
<dbReference type="InterPro" id="IPR014729">
    <property type="entry name" value="Rossmann-like_a/b/a_fold"/>
</dbReference>
<dbReference type="PANTHER" id="PTHR46268">
    <property type="entry name" value="STRESS RESPONSE PROTEIN NHAX"/>
    <property type="match status" value="1"/>
</dbReference>
<comment type="similarity">
    <text evidence="1">Belongs to the universal stress protein A family.</text>
</comment>
<dbReference type="PANTHER" id="PTHR46268:SF6">
    <property type="entry name" value="UNIVERSAL STRESS PROTEIN UP12"/>
    <property type="match status" value="1"/>
</dbReference>
<dbReference type="PRINTS" id="PR01438">
    <property type="entry name" value="UNVRSLSTRESS"/>
</dbReference>
<organism evidence="3 4">
    <name type="scientific">Streptomyces spongiicola</name>
    <dbReference type="NCBI Taxonomy" id="1690221"/>
    <lineage>
        <taxon>Bacteria</taxon>
        <taxon>Bacillati</taxon>
        <taxon>Actinomycetota</taxon>
        <taxon>Actinomycetes</taxon>
        <taxon>Kitasatosporales</taxon>
        <taxon>Streptomycetaceae</taxon>
        <taxon>Streptomyces</taxon>
    </lineage>
</organism>
<dbReference type="Pfam" id="PF00582">
    <property type="entry name" value="Usp"/>
    <property type="match status" value="2"/>
</dbReference>
<dbReference type="AlphaFoldDB" id="A0A388SQR0"/>
<proteinExistence type="inferred from homology"/>
<dbReference type="Gene3D" id="3.40.50.620">
    <property type="entry name" value="HUPs"/>
    <property type="match status" value="2"/>
</dbReference>
<dbReference type="SUPFAM" id="SSF52402">
    <property type="entry name" value="Adenine nucleotide alpha hydrolases-like"/>
    <property type="match status" value="2"/>
</dbReference>
<comment type="caution">
    <text evidence="3">The sequence shown here is derived from an EMBL/GenBank/DDBJ whole genome shotgun (WGS) entry which is preliminary data.</text>
</comment>
<sequence>MSRPIAVGVDGSDGSLAAVDWAADEAALRAAPLRLVYATQWIPHQPQAVRMTHEERAEEAGDVLGAMEERARARRPQLTLAAEEVEDAPARVLLDAGSEADILVVGTHGLSGIGGFMVGSVGQEVVADAKQPVVLVRPDYREDAHGEHGRNKVVLGLDIDDAADEVLEFAFDYAARRGVPLHVLHSWHAPFLHRHRVAADTDSGPRAEMASALAQAVRPYRDKYPAVDVAEESAIGRPADRLVEEAADARLVVLGRRRGHGSHIGSTSHALIHHAACPVAVVPHG</sequence>
<evidence type="ECO:0000313" key="3">
    <source>
        <dbReference type="EMBL" id="GBP98898.1"/>
    </source>
</evidence>
<gene>
    <name evidence="3" type="ORF">SSP531S_02910</name>
</gene>
<evidence type="ECO:0000256" key="1">
    <source>
        <dbReference type="ARBA" id="ARBA00008791"/>
    </source>
</evidence>
<name>A0A388SQR0_9ACTN</name>
<dbReference type="Proteomes" id="UP000265354">
    <property type="component" value="Unassembled WGS sequence"/>
</dbReference>
<reference evidence="3 4" key="1">
    <citation type="submission" date="2018-07" db="EMBL/GenBank/DDBJ databases">
        <title>Whole Genome Shotgun Sequence of Streptomyces spongiicola strain 531S.</title>
        <authorList>
            <person name="Dohra H."/>
            <person name="Kodani S."/>
        </authorList>
    </citation>
    <scope>NUCLEOTIDE SEQUENCE [LARGE SCALE GENOMIC DNA]</scope>
    <source>
        <strain evidence="3 4">531S</strain>
    </source>
</reference>
<accession>A0A388SQR0</accession>
<feature type="domain" description="UspA" evidence="2">
    <location>
        <begin position="151"/>
        <end position="283"/>
    </location>
</feature>
<dbReference type="InterPro" id="IPR006015">
    <property type="entry name" value="Universal_stress_UspA"/>
</dbReference>
<evidence type="ECO:0000313" key="4">
    <source>
        <dbReference type="Proteomes" id="UP000265354"/>
    </source>
</evidence>
<evidence type="ECO:0000259" key="2">
    <source>
        <dbReference type="Pfam" id="PF00582"/>
    </source>
</evidence>